<dbReference type="EMBL" id="KP136319">
    <property type="protein sequence ID" value="AJF97983.1"/>
    <property type="molecule type" value="Genomic_DNA"/>
</dbReference>
<dbReference type="RefSeq" id="YP_009120218.1">
    <property type="nucleotide sequence ID" value="NC_026440.1"/>
</dbReference>
<organism evidence="1 2">
    <name type="scientific">Pandoravirus inopinatum</name>
    <dbReference type="NCBI Taxonomy" id="1605721"/>
    <lineage>
        <taxon>Viruses</taxon>
        <taxon>Pandoravirus</taxon>
    </lineage>
</organism>
<sequence length="125" mass="13951">MSTLTRCLFSCFLPTFEAGGKGPSQITQCTIHDAPLFYPPAAPRQEKGRRKSVRFAITTKTMAAHRCGFFYPLVGPVHAAKEICPIFPRPPNGRRDHAELPGLLCQHKKGSLVGTRRAFWSAFFF</sequence>
<dbReference type="KEGG" id="vg:23462900"/>
<dbReference type="GeneID" id="23462900"/>
<dbReference type="Proteomes" id="UP000202511">
    <property type="component" value="Segment"/>
</dbReference>
<evidence type="ECO:0000313" key="2">
    <source>
        <dbReference type="Proteomes" id="UP000202511"/>
    </source>
</evidence>
<accession>A0A0B5IYM0</accession>
<name>A0A0B5IYM0_9VIRU</name>
<protein>
    <submittedName>
        <fullName evidence="1">Uncharacterized protein</fullName>
    </submittedName>
</protein>
<reference evidence="1 2" key="1">
    <citation type="journal article" date="2015" name="Parasitol. Res.">
        <title>Viruses in close associations with free-living amoebae.</title>
        <authorList>
            <person name="Scheid P."/>
        </authorList>
    </citation>
    <scope>NUCLEOTIDE SEQUENCE [LARGE SCALE GENOMIC DNA]</scope>
    <source>
        <strain evidence="1">KlaHel</strain>
    </source>
</reference>
<evidence type="ECO:0000313" key="1">
    <source>
        <dbReference type="EMBL" id="AJF97983.1"/>
    </source>
</evidence>
<proteinExistence type="predicted"/>